<dbReference type="AlphaFoldDB" id="A0A8K0XL55"/>
<reference evidence="1" key="1">
    <citation type="journal article" date="2021" name="New Phytol.">
        <title>Evolutionary innovations through gain and loss of genes in the ectomycorrhizal Boletales.</title>
        <authorList>
            <person name="Wu G."/>
            <person name="Miyauchi S."/>
            <person name="Morin E."/>
            <person name="Kuo A."/>
            <person name="Drula E."/>
            <person name="Varga T."/>
            <person name="Kohler A."/>
            <person name="Feng B."/>
            <person name="Cao Y."/>
            <person name="Lipzen A."/>
            <person name="Daum C."/>
            <person name="Hundley H."/>
            <person name="Pangilinan J."/>
            <person name="Johnson J."/>
            <person name="Barry K."/>
            <person name="LaButti K."/>
            <person name="Ng V."/>
            <person name="Ahrendt S."/>
            <person name="Min B."/>
            <person name="Choi I.G."/>
            <person name="Park H."/>
            <person name="Plett J.M."/>
            <person name="Magnuson J."/>
            <person name="Spatafora J.W."/>
            <person name="Nagy L.G."/>
            <person name="Henrissat B."/>
            <person name="Grigoriev I.V."/>
            <person name="Yang Z.L."/>
            <person name="Xu J."/>
            <person name="Martin F.M."/>
        </authorList>
    </citation>
    <scope>NUCLEOTIDE SEQUENCE</scope>
    <source>
        <strain evidence="1">KKN 215</strain>
    </source>
</reference>
<accession>A0A8K0XL55</accession>
<keyword evidence="2" id="KW-1185">Reference proteome</keyword>
<comment type="caution">
    <text evidence="1">The sequence shown here is derived from an EMBL/GenBank/DDBJ whole genome shotgun (WGS) entry which is preliminary data.</text>
</comment>
<organism evidence="1 2">
    <name type="scientific">Cristinia sonorae</name>
    <dbReference type="NCBI Taxonomy" id="1940300"/>
    <lineage>
        <taxon>Eukaryota</taxon>
        <taxon>Fungi</taxon>
        <taxon>Dikarya</taxon>
        <taxon>Basidiomycota</taxon>
        <taxon>Agaricomycotina</taxon>
        <taxon>Agaricomycetes</taxon>
        <taxon>Agaricomycetidae</taxon>
        <taxon>Agaricales</taxon>
        <taxon>Pleurotineae</taxon>
        <taxon>Stephanosporaceae</taxon>
        <taxon>Cristinia</taxon>
    </lineage>
</organism>
<dbReference type="EMBL" id="JAEVFJ010000043">
    <property type="protein sequence ID" value="KAH8085970.1"/>
    <property type="molecule type" value="Genomic_DNA"/>
</dbReference>
<evidence type="ECO:0000313" key="1">
    <source>
        <dbReference type="EMBL" id="KAH8085970.1"/>
    </source>
</evidence>
<protein>
    <submittedName>
        <fullName evidence="1">Uncharacterized protein</fullName>
    </submittedName>
</protein>
<dbReference type="Proteomes" id="UP000813824">
    <property type="component" value="Unassembled WGS sequence"/>
</dbReference>
<evidence type="ECO:0000313" key="2">
    <source>
        <dbReference type="Proteomes" id="UP000813824"/>
    </source>
</evidence>
<gene>
    <name evidence="1" type="ORF">BXZ70DRAFT_910334</name>
</gene>
<proteinExistence type="predicted"/>
<name>A0A8K0XL55_9AGAR</name>
<sequence>MAGLVLQLCHLGGFPGKFPTPHDCNNDLTDPQINSDDGIYILESAKSISQNTLSVFAFANPSRFVGAPVPVGGEDEHVAINPLLLQSGVQRRGESMGMLLMQITGGKPVGYKREMEEEGSLVQGGLERRRGKRRHHESLVLVISYRVTSLPVLVEHNKYRMTLTLLDTASQIWRSLYRAHSQAESPVWKCHQYLGWIVFSQSNRQQLAYQELRAGERRKARSNTLVNEGLPWRFNARIRQQQSLELGGSKRPAMFGFLKTFKKAMSCAARFDEGVTSGYQQLLPHDSTTEDRQIQPESTPDDVEFVTGLDDLNLSKHGYSPMMVRGMGWAGRQGVGITWMDRKRRMWVWKRRG</sequence>